<dbReference type="Pfam" id="PF03710">
    <property type="entry name" value="GlnE"/>
    <property type="match status" value="2"/>
</dbReference>
<dbReference type="InterPro" id="IPR043519">
    <property type="entry name" value="NT_sf"/>
</dbReference>
<organism evidence="9 10">
    <name type="scientific">Kryptobacter tengchongensis</name>
    <dbReference type="NCBI Taxonomy" id="1643429"/>
    <lineage>
        <taxon>Bacteria</taxon>
        <taxon>Pseudomonadati</taxon>
        <taxon>Candidatus Kryptoniota</taxon>
        <taxon>Candidatus Kryptobacter</taxon>
    </lineage>
</organism>
<keyword evidence="4" id="KW-0067">ATP-binding</keyword>
<evidence type="ECO:0000256" key="3">
    <source>
        <dbReference type="ARBA" id="ARBA00022741"/>
    </source>
</evidence>
<reference evidence="9 10" key="1">
    <citation type="submission" date="2015-11" db="EMBL/GenBank/DDBJ databases">
        <authorList>
            <person name="Varghese N."/>
        </authorList>
    </citation>
    <scope>NUCLEOTIDE SEQUENCE [LARGE SCALE GENOMIC DNA]</scope>
    <source>
        <strain evidence="9 10">JGI-24</strain>
    </source>
</reference>
<keyword evidence="6" id="KW-0511">Multifunctional enzyme</keyword>
<dbReference type="Gene3D" id="1.20.120.330">
    <property type="entry name" value="Nucleotidyltransferases domain 2"/>
    <property type="match status" value="2"/>
</dbReference>
<dbReference type="InterPro" id="IPR023057">
    <property type="entry name" value="GlnE"/>
</dbReference>
<evidence type="ECO:0000259" key="7">
    <source>
        <dbReference type="Pfam" id="PF03710"/>
    </source>
</evidence>
<dbReference type="EMBL" id="CZVU01000029">
    <property type="protein sequence ID" value="CUT00629.1"/>
    <property type="molecule type" value="Genomic_DNA"/>
</dbReference>
<dbReference type="CDD" id="cd05401">
    <property type="entry name" value="NT_GlnE_GlnD_like"/>
    <property type="match status" value="2"/>
</dbReference>
<dbReference type="PANTHER" id="PTHR30621">
    <property type="entry name" value="GLUTAMINE SYNTHETASE ADENYLYLTRANSFERASE"/>
    <property type="match status" value="1"/>
</dbReference>
<dbReference type="InterPro" id="IPR013546">
    <property type="entry name" value="PII_UdlTrfase/GS_AdlTrfase"/>
</dbReference>
<evidence type="ECO:0000256" key="2">
    <source>
        <dbReference type="ARBA" id="ARBA00022695"/>
    </source>
</evidence>
<dbReference type="GO" id="GO:0005524">
    <property type="term" value="F:ATP binding"/>
    <property type="evidence" value="ECO:0007669"/>
    <property type="project" value="UniProtKB-KW"/>
</dbReference>
<evidence type="ECO:0000256" key="5">
    <source>
        <dbReference type="ARBA" id="ARBA00022842"/>
    </source>
</evidence>
<evidence type="ECO:0000256" key="1">
    <source>
        <dbReference type="ARBA" id="ARBA00022679"/>
    </source>
</evidence>
<dbReference type="RefSeq" id="WP_072150242.1">
    <property type="nucleotide sequence ID" value="NZ_CZVU01000029.1"/>
</dbReference>
<evidence type="ECO:0000256" key="6">
    <source>
        <dbReference type="ARBA" id="ARBA00023268"/>
    </source>
</evidence>
<dbReference type="SUPFAM" id="SSF81593">
    <property type="entry name" value="Nucleotidyltransferase substrate binding subunit/domain"/>
    <property type="match status" value="2"/>
</dbReference>
<keyword evidence="5" id="KW-0460">Magnesium</keyword>
<dbReference type="Proteomes" id="UP000243065">
    <property type="component" value="Unassembled WGS sequence"/>
</dbReference>
<dbReference type="GO" id="GO:0008882">
    <property type="term" value="F:[glutamate-ammonia-ligase] adenylyltransferase activity"/>
    <property type="evidence" value="ECO:0007669"/>
    <property type="project" value="InterPro"/>
</dbReference>
<evidence type="ECO:0000259" key="8">
    <source>
        <dbReference type="Pfam" id="PF08335"/>
    </source>
</evidence>
<proteinExistence type="predicted"/>
<keyword evidence="9" id="KW-0436">Ligase</keyword>
<evidence type="ECO:0000256" key="4">
    <source>
        <dbReference type="ARBA" id="ARBA00022840"/>
    </source>
</evidence>
<dbReference type="GO" id="GO:0005829">
    <property type="term" value="C:cytosol"/>
    <property type="evidence" value="ECO:0007669"/>
    <property type="project" value="TreeGrafter"/>
</dbReference>
<evidence type="ECO:0000313" key="10">
    <source>
        <dbReference type="Proteomes" id="UP000243065"/>
    </source>
</evidence>
<dbReference type="OrthoDB" id="9759366at2"/>
<feature type="domain" description="PII-uridylyltransferase/Glutamine-synthetase adenylyltransferase" evidence="8">
    <location>
        <begin position="355"/>
        <end position="507"/>
    </location>
</feature>
<dbReference type="AlphaFoldDB" id="A0A656D7V1"/>
<sequence>MPRFNLDAKAKETLRKIFRANDKAIERFEKVIDDFIISTSNFDLAETFIKNFIISIDISPNPEQSLNNFVRFTENAFSKSSLYKNLALYPQMLKILLTTFGYSQYFADILVRDPELFPWLTSTNEIDKKKTKQDYLTEAKNSIAHFQNLKSKLNALRRFKRREILRIGVRDILGIADFEETVASLTELAEAIIEVCLQLGIEETIKKFSSFPETEFSIIGLGKLGGEELNYSSDIDLIFVYNQDGKIKVNNEDISYYEIFNHLVALLINFLSENTEEGNLYRADFRLRPEGVSGSLARSLLGYLTYYEVYGKLWERQMLIKARPVAGDVNFGWKFLNMLDSFIYPTTFFENPVAEIAKIKAKLEATATTEYNIKLRRGGIRDIEFIAQTLQLLNAGNFTELKTQNTLKAIERLAKFGFITKNDAKILKENYIYFRRIEHILQISHNIQTHTIQIDPHFLSVLAKAMKNYEKRSGVLSFPPPSVPDWKIFKNELDERFENVRKIYEKIFTIEAKPELFIPDVIDDEVAKEKLKKFFSNLNFRNIERAIRNIEFLSKGKLITGEEVFSASEENSFTKISALILNEISKTLIPDITLDNFRKIAEGFRYSKFFYEMLLNDSFRKIILNISQFSTRFSNLLSLKTYLFDMILSENNLSKGKSTDDIFEFFKRSGDFNLHDFKFLNELRLLILNLDGFVNFFRLSKELTSQAELISRKIFYENFDEDEKQAIVILGLGKFGSEEMNFDSDLDIMFITDETNQERYRDLTLKCEKMIKKLTHTEIEKLYEVDVRLRPEGKNAPILANLKYLETYLESRAQFWEIQALTRARFIAGNFEIAKKVFDLIYDRILKLKFTKSLAENILEIREKMEKNIKYGKMDIKLSPGALTDIEFIAQILQMRYLRNLNAIERNTVKALEKLFKDNLIKEDEYKTLSENYEFYREIEKFMRISLWTRLNTLPDEIEKLEYLSLCLGYKFPEEFINSVKSRMKRTREIFRNIVERITHQ</sequence>
<feature type="domain" description="Glutamate-ammonia ligase adenylyltransferase repeated" evidence="7">
    <location>
        <begin position="96"/>
        <end position="337"/>
    </location>
</feature>
<keyword evidence="3" id="KW-0547">Nucleotide-binding</keyword>
<feature type="domain" description="Glutamate-ammonia ligase adenylyltransferase repeated" evidence="7">
    <location>
        <begin position="717"/>
        <end position="834"/>
    </location>
</feature>
<keyword evidence="2 9" id="KW-0548">Nucleotidyltransferase</keyword>
<dbReference type="GO" id="GO:0016874">
    <property type="term" value="F:ligase activity"/>
    <property type="evidence" value="ECO:0007669"/>
    <property type="project" value="UniProtKB-KW"/>
</dbReference>
<name>A0A656D7V1_KRYT1</name>
<dbReference type="Gene3D" id="3.30.460.10">
    <property type="entry name" value="Beta Polymerase, domain 2"/>
    <property type="match status" value="2"/>
</dbReference>
<dbReference type="Pfam" id="PF08335">
    <property type="entry name" value="GlnD_UR_UTase"/>
    <property type="match status" value="2"/>
</dbReference>
<dbReference type="GO" id="GO:0000820">
    <property type="term" value="P:regulation of glutamine family amino acid metabolic process"/>
    <property type="evidence" value="ECO:0007669"/>
    <property type="project" value="TreeGrafter"/>
</dbReference>
<evidence type="ECO:0000313" key="9">
    <source>
        <dbReference type="EMBL" id="CUT00629.1"/>
    </source>
</evidence>
<dbReference type="SUPFAM" id="SSF81301">
    <property type="entry name" value="Nucleotidyltransferase"/>
    <property type="match status" value="2"/>
</dbReference>
<keyword evidence="10" id="KW-1185">Reference proteome</keyword>
<feature type="domain" description="PII-uridylyltransferase/Glutamine-synthetase adenylyltransferase" evidence="8">
    <location>
        <begin position="862"/>
        <end position="994"/>
    </location>
</feature>
<gene>
    <name evidence="9" type="ORF">JGI24_00803</name>
</gene>
<protein>
    <submittedName>
        <fullName evidence="9">Glutamate-ammonia-ligase adenylyltransferase</fullName>
    </submittedName>
</protein>
<dbReference type="InterPro" id="IPR005190">
    <property type="entry name" value="GlnE_rpt_dom"/>
</dbReference>
<accession>A0A656D7V1</accession>
<dbReference type="PANTHER" id="PTHR30621:SF0">
    <property type="entry name" value="BIFUNCTIONAL GLUTAMINE SYNTHETASE ADENYLYLTRANSFERASE_ADENYLYL-REMOVING ENZYME"/>
    <property type="match status" value="1"/>
</dbReference>
<keyword evidence="1 9" id="KW-0808">Transferase</keyword>